<comment type="caution">
    <text evidence="2">The sequence shown here is derived from an EMBL/GenBank/DDBJ whole genome shotgun (WGS) entry which is preliminary data.</text>
</comment>
<evidence type="ECO:0000256" key="1">
    <source>
        <dbReference type="SAM" id="MobiDB-lite"/>
    </source>
</evidence>
<feature type="compositionally biased region" description="Low complexity" evidence="1">
    <location>
        <begin position="17"/>
        <end position="28"/>
    </location>
</feature>
<feature type="region of interest" description="Disordered" evidence="1">
    <location>
        <begin position="1"/>
        <end position="43"/>
    </location>
</feature>
<sequence>MALCSGSGLVTPPSSQANSRAVAASTAAGIPGTDAGRGAGGQFGTVSVKWVPAL</sequence>
<reference evidence="3" key="1">
    <citation type="journal article" date="2019" name="Int. J. Syst. Evol. Microbiol.">
        <title>The Global Catalogue of Microorganisms (GCM) 10K type strain sequencing project: providing services to taxonomists for standard genome sequencing and annotation.</title>
        <authorList>
            <consortium name="The Broad Institute Genomics Platform"/>
            <consortium name="The Broad Institute Genome Sequencing Center for Infectious Disease"/>
            <person name="Wu L."/>
            <person name="Ma J."/>
        </authorList>
    </citation>
    <scope>NUCLEOTIDE SEQUENCE [LARGE SCALE GENOMIC DNA]</scope>
    <source>
        <strain evidence="3">JCM 17933</strain>
    </source>
</reference>
<organism evidence="2 3">
    <name type="scientific">Actinoallomurus oryzae</name>
    <dbReference type="NCBI Taxonomy" id="502180"/>
    <lineage>
        <taxon>Bacteria</taxon>
        <taxon>Bacillati</taxon>
        <taxon>Actinomycetota</taxon>
        <taxon>Actinomycetes</taxon>
        <taxon>Streptosporangiales</taxon>
        <taxon>Thermomonosporaceae</taxon>
        <taxon>Actinoallomurus</taxon>
    </lineage>
</organism>
<protein>
    <submittedName>
        <fullName evidence="2">Uncharacterized protein</fullName>
    </submittedName>
</protein>
<proteinExistence type="predicted"/>
<dbReference type="Proteomes" id="UP001500503">
    <property type="component" value="Unassembled WGS sequence"/>
</dbReference>
<accession>A0ABP8PP12</accession>
<evidence type="ECO:0000313" key="2">
    <source>
        <dbReference type="EMBL" id="GAA4490457.1"/>
    </source>
</evidence>
<name>A0ABP8PP12_9ACTN</name>
<evidence type="ECO:0000313" key="3">
    <source>
        <dbReference type="Proteomes" id="UP001500503"/>
    </source>
</evidence>
<keyword evidence="3" id="KW-1185">Reference proteome</keyword>
<dbReference type="EMBL" id="BAABHF010000016">
    <property type="protein sequence ID" value="GAA4490457.1"/>
    <property type="molecule type" value="Genomic_DNA"/>
</dbReference>
<gene>
    <name evidence="2" type="ORF">GCM10023191_022640</name>
</gene>